<dbReference type="InterPro" id="IPR008921">
    <property type="entry name" value="DNA_pol3_clamp-load_cplx_C"/>
</dbReference>
<dbReference type="InterPro" id="IPR027417">
    <property type="entry name" value="P-loop_NTPase"/>
</dbReference>
<dbReference type="PANTHER" id="PTHR34388">
    <property type="entry name" value="DNA POLYMERASE III SUBUNIT DELTA"/>
    <property type="match status" value="1"/>
</dbReference>
<accession>A0ABT7V1A9</accession>
<feature type="domain" description="DNA polymerase III delta N-terminal" evidence="9">
    <location>
        <begin position="11"/>
        <end position="119"/>
    </location>
</feature>
<comment type="catalytic activity">
    <reaction evidence="8">
        <text>DNA(n) + a 2'-deoxyribonucleoside 5'-triphosphate = DNA(n+1) + diphosphate</text>
        <dbReference type="Rhea" id="RHEA:22508"/>
        <dbReference type="Rhea" id="RHEA-COMP:17339"/>
        <dbReference type="Rhea" id="RHEA-COMP:17340"/>
        <dbReference type="ChEBI" id="CHEBI:33019"/>
        <dbReference type="ChEBI" id="CHEBI:61560"/>
        <dbReference type="ChEBI" id="CHEBI:173112"/>
        <dbReference type="EC" id="2.7.7.7"/>
    </reaction>
</comment>
<reference evidence="11 12" key="3">
    <citation type="submission" date="2023-06" db="EMBL/GenBank/DDBJ databases">
        <authorList>
            <person name="Zeman M."/>
            <person name="Kubasova T."/>
            <person name="Jahodarova E."/>
            <person name="Nykrynova M."/>
            <person name="Rychlik I."/>
        </authorList>
    </citation>
    <scope>NUCLEOTIDE SEQUENCE [LARGE SCALE GENOMIC DNA]</scope>
    <source>
        <strain evidence="11 12">153_Feed</strain>
    </source>
</reference>
<dbReference type="Pfam" id="PF21694">
    <property type="entry name" value="DNA_pol3_delta_C"/>
    <property type="match status" value="1"/>
</dbReference>
<comment type="similarity">
    <text evidence="7">Belongs to the DNA polymerase HolA subunit family.</text>
</comment>
<reference evidence="11 12" key="2">
    <citation type="submission" date="2023-06" db="EMBL/GenBank/DDBJ databases">
        <title>Identification and characterization of horizontal gene transfer across gut microbiota members of farm animals based on homology search.</title>
        <authorList>
            <person name="Schwarzerova J."/>
            <person name="Nykrynova M."/>
            <person name="Jureckova K."/>
            <person name="Cejkova D."/>
            <person name="Rychlik I."/>
        </authorList>
    </citation>
    <scope>NUCLEOTIDE SEQUENCE [LARGE SCALE GENOMIC DNA]</scope>
    <source>
        <strain evidence="11 12">153_Feed</strain>
    </source>
</reference>
<dbReference type="PANTHER" id="PTHR34388:SF1">
    <property type="entry name" value="DNA POLYMERASE III SUBUNIT DELTA"/>
    <property type="match status" value="1"/>
</dbReference>
<keyword evidence="6" id="KW-0239">DNA-directed DNA polymerase</keyword>
<evidence type="ECO:0000256" key="8">
    <source>
        <dbReference type="ARBA" id="ARBA00049244"/>
    </source>
</evidence>
<dbReference type="InterPro" id="IPR005790">
    <property type="entry name" value="DNA_polIII_delta"/>
</dbReference>
<evidence type="ECO:0000256" key="1">
    <source>
        <dbReference type="ARBA" id="ARBA00012417"/>
    </source>
</evidence>
<evidence type="ECO:0000256" key="5">
    <source>
        <dbReference type="ARBA" id="ARBA00022705"/>
    </source>
</evidence>
<dbReference type="SUPFAM" id="SSF52540">
    <property type="entry name" value="P-loop containing nucleoside triphosphate hydrolases"/>
    <property type="match status" value="1"/>
</dbReference>
<dbReference type="Proteomes" id="UP001529256">
    <property type="component" value="Unassembled WGS sequence"/>
</dbReference>
<dbReference type="Pfam" id="PF06144">
    <property type="entry name" value="DNA_pol3_delta"/>
    <property type="match status" value="1"/>
</dbReference>
<sequence length="327" mass="35272">MADKPALLPAYLIVGPDELKRKQAVTRLKARVDGPFSAFNLEELVASGDLEPVGVLASLNTLPMGGDRRVVVIENAEKLPKAVSEAIVEYLGNPNESCTLALVATTLAKTTRLYKAVAKVGPKSVIECAAKKGRDLPPYVQKLAQTHGVSIASDAATELVARVGESTTMLDTQIATLAVLLGSTGTITRPFVEKNVARVAEVKPWEFLDRLSGRDAHRALALYRLLDGSSLGLLSLIVGRLRELVCARSLEARGQGHALATELKKQDWQVRNHARWARSFSEGELEGLLGLCAEAERALKSGQEEETVMVRLIARICGVSKGHRLPT</sequence>
<keyword evidence="4 11" id="KW-0548">Nucleotidyltransferase</keyword>
<evidence type="ECO:0000256" key="3">
    <source>
        <dbReference type="ARBA" id="ARBA00022679"/>
    </source>
</evidence>
<evidence type="ECO:0000256" key="2">
    <source>
        <dbReference type="ARBA" id="ARBA00017703"/>
    </source>
</evidence>
<dbReference type="Gene3D" id="1.20.272.10">
    <property type="match status" value="1"/>
</dbReference>
<reference evidence="12" key="1">
    <citation type="submission" date="2023-06" db="EMBL/GenBank/DDBJ databases">
        <title>Identification and characterization of horizontal gene transfer across gut microbiota members of farm animals based on homology search.</title>
        <authorList>
            <person name="Zeman M."/>
            <person name="Kubasova T."/>
            <person name="Jahodarova E."/>
            <person name="Nykrynova M."/>
            <person name="Rychlik I."/>
        </authorList>
    </citation>
    <scope>NUCLEOTIDE SEQUENCE [LARGE SCALE GENOMIC DNA]</scope>
    <source>
        <strain evidence="12">153_Feed</strain>
    </source>
</reference>
<dbReference type="EMBL" id="JAUDEA010000002">
    <property type="protein sequence ID" value="MDM8270387.1"/>
    <property type="molecule type" value="Genomic_DNA"/>
</dbReference>
<dbReference type="InterPro" id="IPR048466">
    <property type="entry name" value="DNA_pol3_delta-like_C"/>
</dbReference>
<evidence type="ECO:0000256" key="6">
    <source>
        <dbReference type="ARBA" id="ARBA00022932"/>
    </source>
</evidence>
<proteinExistence type="inferred from homology"/>
<evidence type="ECO:0000313" key="12">
    <source>
        <dbReference type="Proteomes" id="UP001529256"/>
    </source>
</evidence>
<evidence type="ECO:0000313" key="11">
    <source>
        <dbReference type="EMBL" id="MDM8270387.1"/>
    </source>
</evidence>
<keyword evidence="3 11" id="KW-0808">Transferase</keyword>
<keyword evidence="12" id="KW-1185">Reference proteome</keyword>
<organism evidence="11 12">
    <name type="scientific">Thermophilibacter provencensis</name>
    <dbReference type="NCBI Taxonomy" id="1852386"/>
    <lineage>
        <taxon>Bacteria</taxon>
        <taxon>Bacillati</taxon>
        <taxon>Actinomycetota</taxon>
        <taxon>Coriobacteriia</taxon>
        <taxon>Coriobacteriales</taxon>
        <taxon>Atopobiaceae</taxon>
        <taxon>Thermophilibacter</taxon>
    </lineage>
</organism>
<comment type="caution">
    <text evidence="11">The sequence shown here is derived from an EMBL/GenBank/DDBJ whole genome shotgun (WGS) entry which is preliminary data.</text>
</comment>
<feature type="domain" description="DNA polymerase III delta subunit-like C-terminal" evidence="10">
    <location>
        <begin position="206"/>
        <end position="312"/>
    </location>
</feature>
<dbReference type="EC" id="2.7.7.7" evidence="1"/>
<name>A0ABT7V1A9_9ACTN</name>
<dbReference type="Gene3D" id="3.40.50.300">
    <property type="entry name" value="P-loop containing nucleotide triphosphate hydrolases"/>
    <property type="match status" value="1"/>
</dbReference>
<evidence type="ECO:0000259" key="9">
    <source>
        <dbReference type="Pfam" id="PF06144"/>
    </source>
</evidence>
<gene>
    <name evidence="11" type="primary">holA</name>
    <name evidence="11" type="ORF">QUW25_01610</name>
</gene>
<dbReference type="NCBIfam" id="TIGR01128">
    <property type="entry name" value="holA"/>
    <property type="match status" value="1"/>
</dbReference>
<keyword evidence="5" id="KW-0235">DNA replication</keyword>
<evidence type="ECO:0000259" key="10">
    <source>
        <dbReference type="Pfam" id="PF21694"/>
    </source>
</evidence>
<dbReference type="SUPFAM" id="SSF48019">
    <property type="entry name" value="post-AAA+ oligomerization domain-like"/>
    <property type="match status" value="1"/>
</dbReference>
<dbReference type="Gene3D" id="1.10.8.60">
    <property type="match status" value="1"/>
</dbReference>
<evidence type="ECO:0000256" key="7">
    <source>
        <dbReference type="ARBA" id="ARBA00034754"/>
    </source>
</evidence>
<dbReference type="GO" id="GO:0003887">
    <property type="term" value="F:DNA-directed DNA polymerase activity"/>
    <property type="evidence" value="ECO:0007669"/>
    <property type="project" value="UniProtKB-EC"/>
</dbReference>
<dbReference type="RefSeq" id="WP_289510492.1">
    <property type="nucleotide sequence ID" value="NZ_JAUDEA010000002.1"/>
</dbReference>
<evidence type="ECO:0000256" key="4">
    <source>
        <dbReference type="ARBA" id="ARBA00022695"/>
    </source>
</evidence>
<protein>
    <recommendedName>
        <fullName evidence="2">DNA polymerase III subunit delta</fullName>
        <ecNumber evidence="1">2.7.7.7</ecNumber>
    </recommendedName>
</protein>
<dbReference type="InterPro" id="IPR010372">
    <property type="entry name" value="DNA_pol3_delta_N"/>
</dbReference>